<feature type="domain" description="HTH merR-type" evidence="4">
    <location>
        <begin position="1"/>
        <end position="68"/>
    </location>
</feature>
<dbReference type="PROSITE" id="PS50937">
    <property type="entry name" value="HTH_MERR_2"/>
    <property type="match status" value="1"/>
</dbReference>
<name>A0ABT1JXF7_9ACTN</name>
<keyword evidence="2" id="KW-0175">Coiled coil</keyword>
<dbReference type="CDD" id="cd01282">
    <property type="entry name" value="HTH_MerR-like_sg3"/>
    <property type="match status" value="1"/>
</dbReference>
<accession>A0ABT1JXF7</accession>
<comment type="caution">
    <text evidence="5">The sequence shown here is derived from an EMBL/GenBank/DDBJ whole genome shotgun (WGS) entry which is preliminary data.</text>
</comment>
<evidence type="ECO:0000256" key="3">
    <source>
        <dbReference type="SAM" id="MobiDB-lite"/>
    </source>
</evidence>
<dbReference type="SMART" id="SM00422">
    <property type="entry name" value="HTH_MERR"/>
    <property type="match status" value="1"/>
</dbReference>
<dbReference type="PRINTS" id="PR00040">
    <property type="entry name" value="HTHMERR"/>
</dbReference>
<evidence type="ECO:0000256" key="2">
    <source>
        <dbReference type="SAM" id="Coils"/>
    </source>
</evidence>
<dbReference type="Gene3D" id="1.10.1660.10">
    <property type="match status" value="1"/>
</dbReference>
<keyword evidence="6" id="KW-1185">Reference proteome</keyword>
<protein>
    <submittedName>
        <fullName evidence="5">DNA-binding transcriptional MerR regulator</fullName>
    </submittedName>
</protein>
<feature type="coiled-coil region" evidence="2">
    <location>
        <begin position="84"/>
        <end position="111"/>
    </location>
</feature>
<dbReference type="PANTHER" id="PTHR30204:SF97">
    <property type="entry name" value="MERR FAMILY REGULATORY PROTEIN"/>
    <property type="match status" value="1"/>
</dbReference>
<dbReference type="SUPFAM" id="SSF46955">
    <property type="entry name" value="Putative DNA-binding domain"/>
    <property type="match status" value="1"/>
</dbReference>
<sequence length="139" mass="15180">MLIGELARASGVTVRALRYYEQQGLLLPERAANGYRHYDRRAVTRVRNIQLLLSNGFTAQDVRDFLPCLDDADVSLGPACPPSVEAVTRKVTALEERIAELSAVRDRLVQALSGNATPRRPGTVTRHPAFTPSRAGSPA</sequence>
<keyword evidence="1 5" id="KW-0238">DNA-binding</keyword>
<dbReference type="Proteomes" id="UP001320766">
    <property type="component" value="Unassembled WGS sequence"/>
</dbReference>
<dbReference type="InterPro" id="IPR009061">
    <property type="entry name" value="DNA-bd_dom_put_sf"/>
</dbReference>
<dbReference type="InterPro" id="IPR047057">
    <property type="entry name" value="MerR_fam"/>
</dbReference>
<dbReference type="RefSeq" id="WP_253768693.1">
    <property type="nucleotide sequence ID" value="NZ_BAAAVE010000026.1"/>
</dbReference>
<evidence type="ECO:0000313" key="5">
    <source>
        <dbReference type="EMBL" id="MCP2346440.1"/>
    </source>
</evidence>
<evidence type="ECO:0000313" key="6">
    <source>
        <dbReference type="Proteomes" id="UP001320766"/>
    </source>
</evidence>
<dbReference type="EMBL" id="JAMZEC010000001">
    <property type="protein sequence ID" value="MCP2346440.1"/>
    <property type="molecule type" value="Genomic_DNA"/>
</dbReference>
<dbReference type="Pfam" id="PF13411">
    <property type="entry name" value="MerR_1"/>
    <property type="match status" value="1"/>
</dbReference>
<dbReference type="PROSITE" id="PS00552">
    <property type="entry name" value="HTH_MERR_1"/>
    <property type="match status" value="1"/>
</dbReference>
<evidence type="ECO:0000259" key="4">
    <source>
        <dbReference type="PROSITE" id="PS50937"/>
    </source>
</evidence>
<feature type="region of interest" description="Disordered" evidence="3">
    <location>
        <begin position="112"/>
        <end position="139"/>
    </location>
</feature>
<reference evidence="5 6" key="1">
    <citation type="submission" date="2022-06" db="EMBL/GenBank/DDBJ databases">
        <title>Sequencing the genomes of 1000 actinobacteria strains.</title>
        <authorList>
            <person name="Klenk H.-P."/>
        </authorList>
    </citation>
    <scope>NUCLEOTIDE SEQUENCE [LARGE SCALE GENOMIC DNA]</scope>
    <source>
        <strain evidence="5 6">DSM 44170</strain>
    </source>
</reference>
<dbReference type="GO" id="GO:0003677">
    <property type="term" value="F:DNA binding"/>
    <property type="evidence" value="ECO:0007669"/>
    <property type="project" value="UniProtKB-KW"/>
</dbReference>
<dbReference type="PANTHER" id="PTHR30204">
    <property type="entry name" value="REDOX-CYCLING DRUG-SENSING TRANSCRIPTIONAL ACTIVATOR SOXR"/>
    <property type="match status" value="1"/>
</dbReference>
<dbReference type="InterPro" id="IPR000551">
    <property type="entry name" value="MerR-type_HTH_dom"/>
</dbReference>
<proteinExistence type="predicted"/>
<evidence type="ECO:0000256" key="1">
    <source>
        <dbReference type="ARBA" id="ARBA00023125"/>
    </source>
</evidence>
<organism evidence="5 6">
    <name type="scientific">Nonomuraea roseoviolacea subsp. carminata</name>
    <dbReference type="NCBI Taxonomy" id="160689"/>
    <lineage>
        <taxon>Bacteria</taxon>
        <taxon>Bacillati</taxon>
        <taxon>Actinomycetota</taxon>
        <taxon>Actinomycetes</taxon>
        <taxon>Streptosporangiales</taxon>
        <taxon>Streptosporangiaceae</taxon>
        <taxon>Nonomuraea</taxon>
    </lineage>
</organism>
<gene>
    <name evidence="5" type="ORF">HD595_002562</name>
</gene>